<dbReference type="GO" id="GO:0005762">
    <property type="term" value="C:mitochondrial large ribosomal subunit"/>
    <property type="evidence" value="ECO:0007669"/>
    <property type="project" value="InterPro"/>
</dbReference>
<evidence type="ECO:0000313" key="2">
    <source>
        <dbReference type="Proteomes" id="UP000077266"/>
    </source>
</evidence>
<reference evidence="1 2" key="1">
    <citation type="journal article" date="2016" name="Mol. Biol. Evol.">
        <title>Comparative Genomics of Early-Diverging Mushroom-Forming Fungi Provides Insights into the Origins of Lignocellulose Decay Capabilities.</title>
        <authorList>
            <person name="Nagy L.G."/>
            <person name="Riley R."/>
            <person name="Tritt A."/>
            <person name="Adam C."/>
            <person name="Daum C."/>
            <person name="Floudas D."/>
            <person name="Sun H."/>
            <person name="Yadav J.S."/>
            <person name="Pangilinan J."/>
            <person name="Larsson K.H."/>
            <person name="Matsuura K."/>
            <person name="Barry K."/>
            <person name="Labutti K."/>
            <person name="Kuo R."/>
            <person name="Ohm R.A."/>
            <person name="Bhattacharya S.S."/>
            <person name="Shirouzu T."/>
            <person name="Yoshinaga Y."/>
            <person name="Martin F.M."/>
            <person name="Grigoriev I.V."/>
            <person name="Hibbett D.S."/>
        </authorList>
    </citation>
    <scope>NUCLEOTIDE SEQUENCE [LARGE SCALE GENOMIC DNA]</scope>
    <source>
        <strain evidence="1 2">HHB12029</strain>
    </source>
</reference>
<dbReference type="STRING" id="1314781.A0A165NBJ4"/>
<dbReference type="InterPro" id="IPR034600">
    <property type="entry name" value="Ribosomal_bL31m"/>
</dbReference>
<dbReference type="PANTHER" id="PTHR28174">
    <property type="entry name" value="54S RIBOSOMAL PROTEIN L36, MITOCHONDRIAL"/>
    <property type="match status" value="1"/>
</dbReference>
<protein>
    <submittedName>
        <fullName evidence="1">Uncharacterized protein</fullName>
    </submittedName>
</protein>
<feature type="non-terminal residue" evidence="1">
    <location>
        <position position="71"/>
    </location>
</feature>
<gene>
    <name evidence="1" type="ORF">EXIGLDRAFT_639238</name>
</gene>
<dbReference type="GO" id="GO:0003735">
    <property type="term" value="F:structural constituent of ribosome"/>
    <property type="evidence" value="ECO:0007669"/>
    <property type="project" value="InterPro"/>
</dbReference>
<evidence type="ECO:0000313" key="1">
    <source>
        <dbReference type="EMBL" id="KZW00505.1"/>
    </source>
</evidence>
<accession>A0A165NBJ4</accession>
<dbReference type="OrthoDB" id="5587740at2759"/>
<dbReference type="GO" id="GO:0032543">
    <property type="term" value="P:mitochondrial translation"/>
    <property type="evidence" value="ECO:0007669"/>
    <property type="project" value="InterPro"/>
</dbReference>
<sequence>RSVSSSPYGRAHVWRVRKPKIPNPVVPTFVQRVVRSDGSTFLHRTTSPKSYIRLTRDVTNSPLFNNGVTKG</sequence>
<keyword evidence="2" id="KW-1185">Reference proteome</keyword>
<dbReference type="InParanoid" id="A0A165NBJ4"/>
<organism evidence="1 2">
    <name type="scientific">Exidia glandulosa HHB12029</name>
    <dbReference type="NCBI Taxonomy" id="1314781"/>
    <lineage>
        <taxon>Eukaryota</taxon>
        <taxon>Fungi</taxon>
        <taxon>Dikarya</taxon>
        <taxon>Basidiomycota</taxon>
        <taxon>Agaricomycotina</taxon>
        <taxon>Agaricomycetes</taxon>
        <taxon>Auriculariales</taxon>
        <taxon>Exidiaceae</taxon>
        <taxon>Exidia</taxon>
    </lineage>
</organism>
<dbReference type="AlphaFoldDB" id="A0A165NBJ4"/>
<dbReference type="EMBL" id="KV425900">
    <property type="protein sequence ID" value="KZW00505.1"/>
    <property type="molecule type" value="Genomic_DNA"/>
</dbReference>
<dbReference type="Proteomes" id="UP000077266">
    <property type="component" value="Unassembled WGS sequence"/>
</dbReference>
<proteinExistence type="predicted"/>
<feature type="non-terminal residue" evidence="1">
    <location>
        <position position="1"/>
    </location>
</feature>
<name>A0A165NBJ4_EXIGL</name>
<dbReference type="Gene3D" id="6.20.130.10">
    <property type="match status" value="1"/>
</dbReference>
<dbReference type="PANTHER" id="PTHR28174:SF1">
    <property type="entry name" value="LARGE RIBOSOMAL SUBUNIT PROTEIN BL31M"/>
    <property type="match status" value="1"/>
</dbReference>